<comment type="caution">
    <text evidence="4">The sequence shown here is derived from an EMBL/GenBank/DDBJ whole genome shotgun (WGS) entry which is preliminary data.</text>
</comment>
<feature type="chain" id="PRO_5019144599" description="SHOCT domain-containing protein" evidence="3">
    <location>
        <begin position="26"/>
        <end position="352"/>
    </location>
</feature>
<keyword evidence="5" id="KW-1185">Reference proteome</keyword>
<dbReference type="AlphaFoldDB" id="A0A417YV08"/>
<evidence type="ECO:0008006" key="6">
    <source>
        <dbReference type="Google" id="ProtNLM"/>
    </source>
</evidence>
<evidence type="ECO:0000256" key="1">
    <source>
        <dbReference type="SAM" id="MobiDB-lite"/>
    </source>
</evidence>
<feature type="region of interest" description="Disordered" evidence="1">
    <location>
        <begin position="231"/>
        <end position="266"/>
    </location>
</feature>
<name>A0A417YV08_9BACI</name>
<evidence type="ECO:0000256" key="2">
    <source>
        <dbReference type="SAM" id="Phobius"/>
    </source>
</evidence>
<keyword evidence="2" id="KW-0812">Transmembrane</keyword>
<evidence type="ECO:0000313" key="4">
    <source>
        <dbReference type="EMBL" id="RHW41099.1"/>
    </source>
</evidence>
<feature type="compositionally biased region" description="Polar residues" evidence="1">
    <location>
        <begin position="243"/>
        <end position="263"/>
    </location>
</feature>
<protein>
    <recommendedName>
        <fullName evidence="6">SHOCT domain-containing protein</fullName>
    </recommendedName>
</protein>
<feature type="transmembrane region" description="Helical" evidence="2">
    <location>
        <begin position="267"/>
        <end position="291"/>
    </location>
</feature>
<organism evidence="4 5">
    <name type="scientific">Neobacillus notoginsengisoli</name>
    <dbReference type="NCBI Taxonomy" id="1578198"/>
    <lineage>
        <taxon>Bacteria</taxon>
        <taxon>Bacillati</taxon>
        <taxon>Bacillota</taxon>
        <taxon>Bacilli</taxon>
        <taxon>Bacillales</taxon>
        <taxon>Bacillaceae</taxon>
        <taxon>Neobacillus</taxon>
    </lineage>
</organism>
<feature type="compositionally biased region" description="Basic and acidic residues" evidence="1">
    <location>
        <begin position="233"/>
        <end position="242"/>
    </location>
</feature>
<evidence type="ECO:0000313" key="5">
    <source>
        <dbReference type="Proteomes" id="UP000284416"/>
    </source>
</evidence>
<keyword evidence="2" id="KW-0472">Membrane</keyword>
<dbReference type="OrthoDB" id="2790201at2"/>
<sequence>MLKKLLSFLLIASFGFSLNASGASAEEKFMAEQFPYKEMQIQVMPEFDYPENWPKEEPSLLVGLYGTITNKTGEDYSGKVEIPVPTDEKNFQIYLVAEFPAADKPEVQRPFEVNKEQGTVSFTPEKPIKKDATYSFVVEYYSNPIEVSEKTKKEFTYEYIAAAEIDTLDVIIYAPLKSTEIAMDPKPSSTQKSEYGEQIAFYQQKTAKIGDSFKYNVSYKKEGNASTLSMIDTTKKPNDENHNGTTATDQVTGGDEGNTSGTSDRPIIGAAGGVIIGVSIIIAGMFVFFGLRNKADKRKNPAPGKKAASGKQADKKQKKTGSNAEEIKELRKKLLSGKIDQEAYDEQVKKLI</sequence>
<dbReference type="EMBL" id="QWEG01000005">
    <property type="protein sequence ID" value="RHW41099.1"/>
    <property type="molecule type" value="Genomic_DNA"/>
</dbReference>
<feature type="region of interest" description="Disordered" evidence="1">
    <location>
        <begin position="297"/>
        <end position="325"/>
    </location>
</feature>
<keyword evidence="2" id="KW-1133">Transmembrane helix</keyword>
<dbReference type="Proteomes" id="UP000284416">
    <property type="component" value="Unassembled WGS sequence"/>
</dbReference>
<keyword evidence="3" id="KW-0732">Signal</keyword>
<feature type="signal peptide" evidence="3">
    <location>
        <begin position="1"/>
        <end position="25"/>
    </location>
</feature>
<dbReference type="RefSeq" id="WP_118920472.1">
    <property type="nucleotide sequence ID" value="NZ_QWEG01000005.1"/>
</dbReference>
<gene>
    <name evidence="4" type="ORF">D1B31_09150</name>
</gene>
<evidence type="ECO:0000256" key="3">
    <source>
        <dbReference type="SAM" id="SignalP"/>
    </source>
</evidence>
<proteinExistence type="predicted"/>
<reference evidence="4 5" key="1">
    <citation type="journal article" date="2017" name="Int. J. Syst. Evol. Microbiol.">
        <title>Bacillus notoginsengisoli sp. nov., a novel bacterium isolated from the rhizosphere of Panax notoginseng.</title>
        <authorList>
            <person name="Zhang M.Y."/>
            <person name="Cheng J."/>
            <person name="Cai Y."/>
            <person name="Zhang T.Y."/>
            <person name="Wu Y.Y."/>
            <person name="Manikprabhu D."/>
            <person name="Li W.J."/>
            <person name="Zhang Y.X."/>
        </authorList>
    </citation>
    <scope>NUCLEOTIDE SEQUENCE [LARGE SCALE GENOMIC DNA]</scope>
    <source>
        <strain evidence="4 5">JCM 30743</strain>
    </source>
</reference>
<accession>A0A417YV08</accession>